<evidence type="ECO:0000256" key="5">
    <source>
        <dbReference type="ARBA" id="ARBA00022692"/>
    </source>
</evidence>
<sequence length="304" mass="33304">MSEERIIKTDSVKAWLLAARPKTLTGAAVPVMIGVALAWVDAKLYDGEAFNWVAALLCLLFSFSMQIDANFINDFFDFVNGTDDVETRLGPRRACAQGWVRLDSMKKAIALTTCTGCMIGLPLAWFGGMEMILVGALCVVFAFLYTTFFSYQGLGDLLVLLFFGIVPVCCSYYVQLHTITWQVFLASLACGLVIDALLIVNNFRDRDNDSLAGKNTIIVKLGAQAGLQLYLAVGVGALILGGTFLLNGHLLAFILPFIYFVLHIFTFLKIKRIYQGKALNLCLGETARNIFIYGLCVSAGLLLS</sequence>
<evidence type="ECO:0000256" key="2">
    <source>
        <dbReference type="ARBA" id="ARBA00022428"/>
    </source>
</evidence>
<feature type="transmembrane region" description="Helical" evidence="8">
    <location>
        <begin position="21"/>
        <end position="40"/>
    </location>
</feature>
<feature type="transmembrane region" description="Helical" evidence="8">
    <location>
        <begin position="181"/>
        <end position="200"/>
    </location>
</feature>
<evidence type="ECO:0000256" key="1">
    <source>
        <dbReference type="ARBA" id="ARBA00004141"/>
    </source>
</evidence>
<evidence type="ECO:0000313" key="10">
    <source>
        <dbReference type="EMBL" id="SEF72326.1"/>
    </source>
</evidence>
<comment type="subcellular location">
    <subcellularLocation>
        <location evidence="8">Cell membrane</location>
        <topology evidence="8">Multi-pass membrane protein</topology>
    </subcellularLocation>
    <subcellularLocation>
        <location evidence="1">Membrane</location>
        <topology evidence="1">Multi-pass membrane protein</topology>
    </subcellularLocation>
</comment>
<proteinExistence type="inferred from homology"/>
<feature type="transmembrane region" description="Helical" evidence="8">
    <location>
        <begin position="221"/>
        <end position="244"/>
    </location>
</feature>
<dbReference type="PANTHER" id="PTHR13929:SF0">
    <property type="entry name" value="UBIA PRENYLTRANSFERASE DOMAIN-CONTAINING PROTEIN 1"/>
    <property type="match status" value="1"/>
</dbReference>
<feature type="transmembrane region" description="Helical" evidence="8">
    <location>
        <begin position="132"/>
        <end position="150"/>
    </location>
</feature>
<dbReference type="NCBIfam" id="TIGR00751">
    <property type="entry name" value="menA"/>
    <property type="match status" value="1"/>
</dbReference>
<comment type="similarity">
    <text evidence="8">Belongs to the MenA family. Type 1 subfamily.</text>
</comment>
<dbReference type="CDD" id="cd13962">
    <property type="entry name" value="PT_UbiA_UBIAD1"/>
    <property type="match status" value="1"/>
</dbReference>
<dbReference type="InterPro" id="IPR004657">
    <property type="entry name" value="MenA"/>
</dbReference>
<dbReference type="UniPathway" id="UPA00079">
    <property type="reaction ID" value="UER00168"/>
</dbReference>
<evidence type="ECO:0000256" key="4">
    <source>
        <dbReference type="ARBA" id="ARBA00022679"/>
    </source>
</evidence>
<feature type="transmembrane region" description="Helical" evidence="8">
    <location>
        <begin position="52"/>
        <end position="72"/>
    </location>
</feature>
<feature type="transmembrane region" description="Helical" evidence="8">
    <location>
        <begin position="108"/>
        <end position="126"/>
    </location>
</feature>
<dbReference type="GO" id="GO:0046428">
    <property type="term" value="F:1,4-dihydroxy-2-naphthoate polyprenyltransferase activity"/>
    <property type="evidence" value="ECO:0007669"/>
    <property type="project" value="UniProtKB-UniRule"/>
</dbReference>
<evidence type="ECO:0000256" key="3">
    <source>
        <dbReference type="ARBA" id="ARBA00022475"/>
    </source>
</evidence>
<evidence type="ECO:0000256" key="9">
    <source>
        <dbReference type="NCBIfam" id="TIGR00751"/>
    </source>
</evidence>
<gene>
    <name evidence="8" type="primary">menA</name>
    <name evidence="10" type="ORF">SAMN05216354_1358</name>
</gene>
<keyword evidence="5 8" id="KW-0812">Transmembrane</keyword>
<organism evidence="10 11">
    <name type="scientific">Xylanibacter ruminicola</name>
    <name type="common">Prevotella ruminicola</name>
    <dbReference type="NCBI Taxonomy" id="839"/>
    <lineage>
        <taxon>Bacteria</taxon>
        <taxon>Pseudomonadati</taxon>
        <taxon>Bacteroidota</taxon>
        <taxon>Bacteroidia</taxon>
        <taxon>Bacteroidales</taxon>
        <taxon>Prevotellaceae</taxon>
        <taxon>Xylanibacter</taxon>
    </lineage>
</organism>
<dbReference type="GO" id="GO:0005886">
    <property type="term" value="C:plasma membrane"/>
    <property type="evidence" value="ECO:0007669"/>
    <property type="project" value="UniProtKB-SubCell"/>
</dbReference>
<keyword evidence="3 8" id="KW-1003">Cell membrane</keyword>
<dbReference type="Gene3D" id="1.10.357.140">
    <property type="entry name" value="UbiA prenyltransferase"/>
    <property type="match status" value="1"/>
</dbReference>
<dbReference type="HAMAP" id="MF_01937">
    <property type="entry name" value="MenA_1"/>
    <property type="match status" value="1"/>
</dbReference>
<comment type="function">
    <text evidence="8">Conversion of 1,4-dihydroxy-2-naphthoate (DHNA) to demethylmenaquinone (DMK).</text>
</comment>
<reference evidence="10 11" key="1">
    <citation type="submission" date="2016-10" db="EMBL/GenBank/DDBJ databases">
        <authorList>
            <person name="de Groot N.N."/>
        </authorList>
    </citation>
    <scope>NUCLEOTIDE SEQUENCE [LARGE SCALE GENOMIC DNA]</scope>
    <source>
        <strain evidence="10 11">AR32</strain>
    </source>
</reference>
<dbReference type="EMBL" id="FNUV01000003">
    <property type="protein sequence ID" value="SEF72326.1"/>
    <property type="molecule type" value="Genomic_DNA"/>
</dbReference>
<dbReference type="EC" id="2.5.1.74" evidence="8 9"/>
<evidence type="ECO:0000256" key="8">
    <source>
        <dbReference type="HAMAP-Rule" id="MF_01937"/>
    </source>
</evidence>
<keyword evidence="4 8" id="KW-0808">Transferase</keyword>
<name>A0A1H5UBB0_XYLRU</name>
<dbReference type="InterPro" id="IPR026046">
    <property type="entry name" value="UBIAD1"/>
</dbReference>
<dbReference type="PIRSF" id="PIRSF005355">
    <property type="entry name" value="UBIAD1"/>
    <property type="match status" value="1"/>
</dbReference>
<evidence type="ECO:0000256" key="6">
    <source>
        <dbReference type="ARBA" id="ARBA00022989"/>
    </source>
</evidence>
<dbReference type="GO" id="GO:0042371">
    <property type="term" value="P:vitamin K biosynthetic process"/>
    <property type="evidence" value="ECO:0007669"/>
    <property type="project" value="TreeGrafter"/>
</dbReference>
<dbReference type="InterPro" id="IPR000537">
    <property type="entry name" value="UbiA_prenyltransferase"/>
</dbReference>
<dbReference type="GO" id="GO:0009234">
    <property type="term" value="P:menaquinone biosynthetic process"/>
    <property type="evidence" value="ECO:0007669"/>
    <property type="project" value="UniProtKB-UniRule"/>
</dbReference>
<comment type="catalytic activity">
    <reaction evidence="8">
        <text>an all-trans-polyprenyl diphosphate + 1,4-dihydroxy-2-naphthoate + H(+) = a 2-demethylmenaquinol + CO2 + diphosphate</text>
        <dbReference type="Rhea" id="RHEA:26478"/>
        <dbReference type="Rhea" id="RHEA-COMP:9563"/>
        <dbReference type="Rhea" id="RHEA-COMP:9564"/>
        <dbReference type="ChEBI" id="CHEBI:11173"/>
        <dbReference type="ChEBI" id="CHEBI:15378"/>
        <dbReference type="ChEBI" id="CHEBI:16526"/>
        <dbReference type="ChEBI" id="CHEBI:33019"/>
        <dbReference type="ChEBI" id="CHEBI:55437"/>
        <dbReference type="ChEBI" id="CHEBI:58914"/>
        <dbReference type="EC" id="2.5.1.74"/>
    </reaction>
</comment>
<dbReference type="Pfam" id="PF01040">
    <property type="entry name" value="UbiA"/>
    <property type="match status" value="1"/>
</dbReference>
<dbReference type="AlphaFoldDB" id="A0A1H5UBB0"/>
<feature type="transmembrane region" description="Helical" evidence="8">
    <location>
        <begin position="250"/>
        <end position="268"/>
    </location>
</feature>
<evidence type="ECO:0000256" key="7">
    <source>
        <dbReference type="ARBA" id="ARBA00023136"/>
    </source>
</evidence>
<dbReference type="Proteomes" id="UP000236735">
    <property type="component" value="Unassembled WGS sequence"/>
</dbReference>
<feature type="transmembrane region" description="Helical" evidence="8">
    <location>
        <begin position="157"/>
        <end position="175"/>
    </location>
</feature>
<evidence type="ECO:0000313" key="11">
    <source>
        <dbReference type="Proteomes" id="UP000236735"/>
    </source>
</evidence>
<keyword evidence="2 8" id="KW-0474">Menaquinone biosynthesis</keyword>
<dbReference type="InterPro" id="IPR044878">
    <property type="entry name" value="UbiA_sf"/>
</dbReference>
<keyword evidence="6 8" id="KW-1133">Transmembrane helix</keyword>
<protein>
    <recommendedName>
        <fullName evidence="8 9">1,4-dihydroxy-2-naphthoate octaprenyltransferase</fullName>
        <shortName evidence="8">DHNA-octaprenyltransferase</shortName>
        <ecNumber evidence="8 9">2.5.1.74</ecNumber>
    </recommendedName>
</protein>
<accession>A0A1H5UBB0</accession>
<dbReference type="PANTHER" id="PTHR13929">
    <property type="entry name" value="1,4-DIHYDROXY-2-NAPHTHOATE OCTAPRENYLTRANSFERASE"/>
    <property type="match status" value="1"/>
</dbReference>
<keyword evidence="7 8" id="KW-0472">Membrane</keyword>
<comment type="pathway">
    <text evidence="8">Quinol/quinone metabolism; menaquinone biosynthesis; menaquinol from 1,4-dihydroxy-2-naphthoate: step 1/2.</text>
</comment>